<dbReference type="InterPro" id="IPR000600">
    <property type="entry name" value="ROK"/>
</dbReference>
<dbReference type="CDD" id="cd24068">
    <property type="entry name" value="ASKHA_NBD_ROK_FnNanK-like"/>
    <property type="match status" value="1"/>
</dbReference>
<accession>A0A6N3GT83</accession>
<name>A0A6N3GT83_9CLOT</name>
<dbReference type="EC" id="2.7.1.85" evidence="2"/>
<evidence type="ECO:0000256" key="1">
    <source>
        <dbReference type="ARBA" id="ARBA00006479"/>
    </source>
</evidence>
<sequence length="292" mass="31806">MEKVLSFDIGGTSIKYGIVTTDGNVLWKSEMDTEAELGAENILYKIKEKIKKVKESEEILGVAISTAGIVDSENGVIAEANGTIKGYKGFRIKEVIEKEFDLRTTVENDVNCAALGELWRGAARGKNNVFCITIGTGVGGAVIINGKILKGNTFSTGEIGYLNIGNGKLDDLGSTSGIVSRVAKRKEIDINDINGKIIFDLAKKGDKISIEEIDNMIDKISTTISIIAYIINPEVIVLGGGITKQKDYLLPKFKESTEKKVIPYIYDRLEIRLAELENTAGMIGAVYNFLNK</sequence>
<dbReference type="RefSeq" id="WP_156627879.1">
    <property type="nucleotide sequence ID" value="NZ_CACRTO010000049.1"/>
</dbReference>
<proteinExistence type="inferred from homology"/>
<protein>
    <submittedName>
        <fullName evidence="2">Beta-glucoside kinase</fullName>
        <ecNumber evidence="2">2.7.1.85</ecNumber>
    </submittedName>
</protein>
<evidence type="ECO:0000313" key="2">
    <source>
        <dbReference type="EMBL" id="VYU67555.1"/>
    </source>
</evidence>
<organism evidence="2">
    <name type="scientific">Clostridium tertium</name>
    <dbReference type="NCBI Taxonomy" id="1559"/>
    <lineage>
        <taxon>Bacteria</taxon>
        <taxon>Bacillati</taxon>
        <taxon>Bacillota</taxon>
        <taxon>Clostridia</taxon>
        <taxon>Eubacteriales</taxon>
        <taxon>Clostridiaceae</taxon>
        <taxon>Clostridium</taxon>
    </lineage>
</organism>
<gene>
    <name evidence="2" type="primary">bglK_2</name>
    <name evidence="2" type="ORF">CTLFYP3_00088</name>
</gene>
<dbReference type="EMBL" id="CACRTO010000049">
    <property type="protein sequence ID" value="VYU67555.1"/>
    <property type="molecule type" value="Genomic_DNA"/>
</dbReference>
<keyword evidence="2" id="KW-0418">Kinase</keyword>
<dbReference type="Gene3D" id="3.30.420.40">
    <property type="match status" value="2"/>
</dbReference>
<keyword evidence="2" id="KW-0808">Transferase</keyword>
<dbReference type="SUPFAM" id="SSF53067">
    <property type="entry name" value="Actin-like ATPase domain"/>
    <property type="match status" value="1"/>
</dbReference>
<dbReference type="PANTHER" id="PTHR18964:SF165">
    <property type="entry name" value="BETA-GLUCOSIDE KINASE"/>
    <property type="match status" value="1"/>
</dbReference>
<dbReference type="GO" id="GO:0047700">
    <property type="term" value="F:beta-glucoside kinase activity"/>
    <property type="evidence" value="ECO:0007669"/>
    <property type="project" value="UniProtKB-EC"/>
</dbReference>
<comment type="similarity">
    <text evidence="1">Belongs to the ROK (NagC/XylR) family.</text>
</comment>
<dbReference type="Pfam" id="PF00480">
    <property type="entry name" value="ROK"/>
    <property type="match status" value="1"/>
</dbReference>
<dbReference type="PANTHER" id="PTHR18964">
    <property type="entry name" value="ROK (REPRESSOR, ORF, KINASE) FAMILY"/>
    <property type="match status" value="1"/>
</dbReference>
<dbReference type="AlphaFoldDB" id="A0A6N3GT83"/>
<dbReference type="InterPro" id="IPR043129">
    <property type="entry name" value="ATPase_NBD"/>
</dbReference>
<reference evidence="2" key="1">
    <citation type="submission" date="2019-11" db="EMBL/GenBank/DDBJ databases">
        <authorList>
            <person name="Feng L."/>
        </authorList>
    </citation>
    <scope>NUCLEOTIDE SEQUENCE</scope>
    <source>
        <strain evidence="2">CTertiumLFYP3</strain>
    </source>
</reference>